<evidence type="ECO:0000256" key="4">
    <source>
        <dbReference type="PIRSR" id="PIRSR606225-1"/>
    </source>
</evidence>
<evidence type="ECO:0000313" key="9">
    <source>
        <dbReference type="EMBL" id="PWE16670.1"/>
    </source>
</evidence>
<dbReference type="OrthoDB" id="9807829at2"/>
<evidence type="ECO:0000259" key="8">
    <source>
        <dbReference type="Pfam" id="PF00849"/>
    </source>
</evidence>
<dbReference type="NCBIfam" id="TIGR00005">
    <property type="entry name" value="rluA_subfam"/>
    <property type="match status" value="1"/>
</dbReference>
<comment type="similarity">
    <text evidence="1 6">Belongs to the pseudouridine synthase RluA family.</text>
</comment>
<dbReference type="InterPro" id="IPR036986">
    <property type="entry name" value="S4_RNA-bd_sf"/>
</dbReference>
<dbReference type="Gene3D" id="3.30.2350.10">
    <property type="entry name" value="Pseudouridine synthase"/>
    <property type="match status" value="1"/>
</dbReference>
<dbReference type="PANTHER" id="PTHR21600">
    <property type="entry name" value="MITOCHONDRIAL RNA PSEUDOURIDINE SYNTHASE"/>
    <property type="match status" value="1"/>
</dbReference>
<dbReference type="RefSeq" id="WP_109253393.1">
    <property type="nucleotide sequence ID" value="NZ_QEXV01000005.1"/>
</dbReference>
<dbReference type="PANTHER" id="PTHR21600:SF44">
    <property type="entry name" value="RIBOSOMAL LARGE SUBUNIT PSEUDOURIDINE SYNTHASE D"/>
    <property type="match status" value="1"/>
</dbReference>
<evidence type="ECO:0000256" key="5">
    <source>
        <dbReference type="PROSITE-ProRule" id="PRU00182"/>
    </source>
</evidence>
<gene>
    <name evidence="9" type="ORF">DDZ18_10695</name>
</gene>
<evidence type="ECO:0000256" key="7">
    <source>
        <dbReference type="SAM" id="MobiDB-lite"/>
    </source>
</evidence>
<protein>
    <recommendedName>
        <fullName evidence="6">Pseudouridine synthase</fullName>
        <ecNumber evidence="6">5.4.99.-</ecNumber>
    </recommendedName>
</protein>
<accession>A0A2U2BRN0</accession>
<dbReference type="Proteomes" id="UP000245168">
    <property type="component" value="Unassembled WGS sequence"/>
</dbReference>
<dbReference type="Gene3D" id="3.10.290.10">
    <property type="entry name" value="RNA-binding S4 domain"/>
    <property type="match status" value="1"/>
</dbReference>
<dbReference type="GO" id="GO:0000455">
    <property type="term" value="P:enzyme-directed rRNA pseudouridine synthesis"/>
    <property type="evidence" value="ECO:0007669"/>
    <property type="project" value="TreeGrafter"/>
</dbReference>
<evidence type="ECO:0000256" key="6">
    <source>
        <dbReference type="RuleBase" id="RU362028"/>
    </source>
</evidence>
<dbReference type="GO" id="GO:0160140">
    <property type="term" value="F:23S rRNA pseudouridine(1911/1915/1917) synthase activity"/>
    <property type="evidence" value="ECO:0007669"/>
    <property type="project" value="UniProtKB-EC"/>
</dbReference>
<dbReference type="EMBL" id="QEXV01000005">
    <property type="protein sequence ID" value="PWE16670.1"/>
    <property type="molecule type" value="Genomic_DNA"/>
</dbReference>
<dbReference type="CDD" id="cd02869">
    <property type="entry name" value="PseudoU_synth_RluA_like"/>
    <property type="match status" value="1"/>
</dbReference>
<proteinExistence type="inferred from homology"/>
<dbReference type="GO" id="GO:0003723">
    <property type="term" value="F:RNA binding"/>
    <property type="evidence" value="ECO:0007669"/>
    <property type="project" value="UniProtKB-KW"/>
</dbReference>
<dbReference type="PROSITE" id="PS50889">
    <property type="entry name" value="S4"/>
    <property type="match status" value="1"/>
</dbReference>
<dbReference type="CDD" id="cd00165">
    <property type="entry name" value="S4"/>
    <property type="match status" value="1"/>
</dbReference>
<name>A0A2U2BRN0_9PROT</name>
<evidence type="ECO:0000256" key="3">
    <source>
        <dbReference type="ARBA" id="ARBA00036882"/>
    </source>
</evidence>
<organism evidence="9 10">
    <name type="scientific">Marinicauda salina</name>
    <dbReference type="NCBI Taxonomy" id="2135793"/>
    <lineage>
        <taxon>Bacteria</taxon>
        <taxon>Pseudomonadati</taxon>
        <taxon>Pseudomonadota</taxon>
        <taxon>Alphaproteobacteria</taxon>
        <taxon>Maricaulales</taxon>
        <taxon>Maricaulaceae</taxon>
        <taxon>Marinicauda</taxon>
    </lineage>
</organism>
<dbReference type="InterPro" id="IPR006224">
    <property type="entry name" value="PsdUridine_synth_RluA-like_CS"/>
</dbReference>
<comment type="catalytic activity">
    <reaction evidence="3">
        <text>uridine(1911/1915/1917) in 23S rRNA = pseudouridine(1911/1915/1917) in 23S rRNA</text>
        <dbReference type="Rhea" id="RHEA:42524"/>
        <dbReference type="Rhea" id="RHEA-COMP:10097"/>
        <dbReference type="Rhea" id="RHEA-COMP:10098"/>
        <dbReference type="ChEBI" id="CHEBI:65314"/>
        <dbReference type="ChEBI" id="CHEBI:65315"/>
        <dbReference type="EC" id="5.4.99.23"/>
    </reaction>
</comment>
<dbReference type="Pfam" id="PF00849">
    <property type="entry name" value="PseudoU_synth_2"/>
    <property type="match status" value="1"/>
</dbReference>
<dbReference type="SUPFAM" id="SSF55174">
    <property type="entry name" value="Alpha-L RNA-binding motif"/>
    <property type="match status" value="1"/>
</dbReference>
<keyword evidence="10" id="KW-1185">Reference proteome</keyword>
<evidence type="ECO:0000256" key="2">
    <source>
        <dbReference type="ARBA" id="ARBA00023235"/>
    </source>
</evidence>
<feature type="region of interest" description="Disordered" evidence="7">
    <location>
        <begin position="48"/>
        <end position="78"/>
    </location>
</feature>
<keyword evidence="2 6" id="KW-0413">Isomerase</keyword>
<evidence type="ECO:0000313" key="10">
    <source>
        <dbReference type="Proteomes" id="UP000245168"/>
    </source>
</evidence>
<comment type="function">
    <text evidence="6">Responsible for synthesis of pseudouridine from uracil.</text>
</comment>
<feature type="domain" description="Pseudouridine synthase RsuA/RluA-like" evidence="8">
    <location>
        <begin position="98"/>
        <end position="253"/>
    </location>
</feature>
<dbReference type="SUPFAM" id="SSF55120">
    <property type="entry name" value="Pseudouridine synthase"/>
    <property type="match status" value="1"/>
</dbReference>
<comment type="caution">
    <text evidence="9">The sequence shown here is derived from an EMBL/GenBank/DDBJ whole genome shotgun (WGS) entry which is preliminary data.</text>
</comment>
<dbReference type="EC" id="5.4.99.-" evidence="6"/>
<feature type="active site" evidence="4">
    <location>
        <position position="140"/>
    </location>
</feature>
<reference evidence="10" key="1">
    <citation type="submission" date="2018-05" db="EMBL/GenBank/DDBJ databases">
        <authorList>
            <person name="Liu B.-T."/>
        </authorList>
    </citation>
    <scope>NUCLEOTIDE SEQUENCE [LARGE SCALE GENOMIC DNA]</scope>
    <source>
        <strain evidence="10">WD6-1</strain>
    </source>
</reference>
<dbReference type="AlphaFoldDB" id="A0A2U2BRN0"/>
<dbReference type="PROSITE" id="PS01129">
    <property type="entry name" value="PSI_RLU"/>
    <property type="match status" value="1"/>
</dbReference>
<keyword evidence="5" id="KW-0694">RNA-binding</keyword>
<dbReference type="InterPro" id="IPR020103">
    <property type="entry name" value="PsdUridine_synth_cat_dom_sf"/>
</dbReference>
<sequence length="328" mass="35961">MSGVQTIEVKPDEADVRLDRWFRRRFPHVPHGMVAKLLRKGQIRVDGSRAKGDRRLKPGETIRVPPLPDPDAVKETPPLSREDADFARSLVIYEDDELIALNKPAGLAVQGGSKITRHVDRLLDAFGRGDERPRLVHRLDKDTSGVLVVAKTAASAARLSKLFQGRALKKTYWAVVLGTLIPKAGEISGFLKKDVAGGEGDREIMVAAAHGEDAARHAVTRYAVADEAGQRASWVVLRPETGRTHQLRVHMAAAGRAILGDRKYTCDVPVPEGLPEALHLHARKLEIPRKGKAPLVIEADLPDHMKETFATLGFNEDDDLTLVEAALS</sequence>
<dbReference type="InterPro" id="IPR050188">
    <property type="entry name" value="RluA_PseudoU_synthase"/>
</dbReference>
<dbReference type="InterPro" id="IPR006225">
    <property type="entry name" value="PsdUridine_synth_RluC/D"/>
</dbReference>
<feature type="compositionally biased region" description="Basic and acidic residues" evidence="7">
    <location>
        <begin position="48"/>
        <end position="60"/>
    </location>
</feature>
<dbReference type="InterPro" id="IPR006145">
    <property type="entry name" value="PsdUridine_synth_RsuA/RluA"/>
</dbReference>
<evidence type="ECO:0000256" key="1">
    <source>
        <dbReference type="ARBA" id="ARBA00010876"/>
    </source>
</evidence>
<comment type="catalytic activity">
    <reaction evidence="6">
        <text>a uridine in RNA = a pseudouridine in RNA</text>
        <dbReference type="Rhea" id="RHEA:48348"/>
        <dbReference type="Rhea" id="RHEA-COMP:12068"/>
        <dbReference type="Rhea" id="RHEA-COMP:12069"/>
        <dbReference type="ChEBI" id="CHEBI:65314"/>
        <dbReference type="ChEBI" id="CHEBI:65315"/>
    </reaction>
</comment>